<comment type="caution">
    <text evidence="2">The sequence shown here is derived from an EMBL/GenBank/DDBJ whole genome shotgun (WGS) entry which is preliminary data.</text>
</comment>
<feature type="compositionally biased region" description="Basic residues" evidence="1">
    <location>
        <begin position="17"/>
        <end position="28"/>
    </location>
</feature>
<reference evidence="2" key="1">
    <citation type="submission" date="2021-03" db="EMBL/GenBank/DDBJ databases">
        <title>Molecular epidemiology and mechanisms of colistin and carbapenem resistance in Enterobacteriaceae from clinical isolates, the environment and porcine samples in Pretoria, South Africa.</title>
        <authorList>
            <person name="Bogoshi D."/>
            <person name="Mbelle N.M."/>
            <person name="Naidoo V."/>
            <person name="Osei Sekyere J."/>
        </authorList>
    </citation>
    <scope>NUCLEOTIDE SEQUENCE</scope>
    <source>
        <strain evidence="2">C080</strain>
    </source>
</reference>
<dbReference type="AlphaFoldDB" id="A0A939SV90"/>
<accession>A0A939SV90</accession>
<sequence length="91" mass="9915">MTIAAGAGGATPEQRAPPHRRRLRRTLRQYRSGQERPALSATAAEPARMPDANIIPAISIPRPVTGRHSAALRARGHQPPFSPSTTFWRSV</sequence>
<evidence type="ECO:0000313" key="2">
    <source>
        <dbReference type="EMBL" id="MBO2006883.1"/>
    </source>
</evidence>
<feature type="region of interest" description="Disordered" evidence="1">
    <location>
        <begin position="66"/>
        <end position="91"/>
    </location>
</feature>
<dbReference type="EMBL" id="JAGETR010000069">
    <property type="protein sequence ID" value="MBO2006883.1"/>
    <property type="molecule type" value="Genomic_DNA"/>
</dbReference>
<name>A0A939SV90_SERMA</name>
<protein>
    <submittedName>
        <fullName evidence="2">Uncharacterized protein</fullName>
    </submittedName>
</protein>
<feature type="region of interest" description="Disordered" evidence="1">
    <location>
        <begin position="1"/>
        <end position="50"/>
    </location>
</feature>
<evidence type="ECO:0000256" key="1">
    <source>
        <dbReference type="SAM" id="MobiDB-lite"/>
    </source>
</evidence>
<proteinExistence type="predicted"/>
<gene>
    <name evidence="2" type="ORF">J4732_11505</name>
</gene>
<organism evidence="2">
    <name type="scientific">Serratia marcescens</name>
    <dbReference type="NCBI Taxonomy" id="615"/>
    <lineage>
        <taxon>Bacteria</taxon>
        <taxon>Pseudomonadati</taxon>
        <taxon>Pseudomonadota</taxon>
        <taxon>Gammaproteobacteria</taxon>
        <taxon>Enterobacterales</taxon>
        <taxon>Yersiniaceae</taxon>
        <taxon>Serratia</taxon>
    </lineage>
</organism>